<evidence type="ECO:0000256" key="7">
    <source>
        <dbReference type="ARBA" id="ARBA00036823"/>
    </source>
</evidence>
<dbReference type="GO" id="GO:0050178">
    <property type="term" value="F:phenylpyruvate tautomerase activity"/>
    <property type="evidence" value="ECO:0007669"/>
    <property type="project" value="UniProtKB-EC"/>
</dbReference>
<comment type="subcellular location">
    <subcellularLocation>
        <location evidence="1">Secreted</location>
    </subcellularLocation>
</comment>
<dbReference type="Proteomes" id="UP000237246">
    <property type="component" value="Unassembled WGS sequence"/>
</dbReference>
<comment type="similarity">
    <text evidence="2">Belongs to the MIF family.</text>
</comment>
<dbReference type="EC" id="5.3.3.12" evidence="8"/>
<dbReference type="Gene3D" id="3.30.429.10">
    <property type="entry name" value="Macrophage Migration Inhibitory Factor"/>
    <property type="match status" value="1"/>
</dbReference>
<keyword evidence="3" id="KW-0202">Cytokine</keyword>
<gene>
    <name evidence="14" type="ORF">CIB84_002363</name>
</gene>
<proteinExistence type="inferred from homology"/>
<comment type="caution">
    <text evidence="14">The sequence shown here is derived from an EMBL/GenBank/DDBJ whole genome shotgun (WGS) entry which is preliminary data.</text>
</comment>
<evidence type="ECO:0000256" key="5">
    <source>
        <dbReference type="ARBA" id="ARBA00023235"/>
    </source>
</evidence>
<evidence type="ECO:0000256" key="10">
    <source>
        <dbReference type="ARBA" id="ARBA00039619"/>
    </source>
</evidence>
<dbReference type="InterPro" id="IPR014347">
    <property type="entry name" value="Tautomerase/MIF_sf"/>
</dbReference>
<evidence type="ECO:0000313" key="15">
    <source>
        <dbReference type="Proteomes" id="UP000237246"/>
    </source>
</evidence>
<evidence type="ECO:0000256" key="13">
    <source>
        <dbReference type="ARBA" id="ARBA00042730"/>
    </source>
</evidence>
<dbReference type="AlphaFoldDB" id="A0A2P4TC26"/>
<name>A0A2P4TC26_BAMTH</name>
<dbReference type="OrthoDB" id="255819at2759"/>
<reference evidence="14 15" key="1">
    <citation type="submission" date="2018-01" db="EMBL/GenBank/DDBJ databases">
        <title>Comparison of the Chinese Bamboo Partridge and Red Junglefowl genome sequences highlights the importance of demography in genome evolution.</title>
        <authorList>
            <person name="Tiley G.P."/>
            <person name="Kimball R.T."/>
            <person name="Braun E.L."/>
            <person name="Burleigh J.G."/>
        </authorList>
    </citation>
    <scope>NUCLEOTIDE SEQUENCE [LARGE SCALE GENOMIC DNA]</scope>
    <source>
        <strain evidence="14">RTK389</strain>
        <tissue evidence="14">Blood</tissue>
    </source>
</reference>
<dbReference type="EMBL" id="PPHD01002752">
    <property type="protein sequence ID" value="POI33885.1"/>
    <property type="molecule type" value="Genomic_DNA"/>
</dbReference>
<accession>A0A2P4TC26</accession>
<dbReference type="GO" id="GO:0005615">
    <property type="term" value="C:extracellular space"/>
    <property type="evidence" value="ECO:0007669"/>
    <property type="project" value="UniProtKB-KW"/>
</dbReference>
<comment type="catalytic activity">
    <reaction evidence="7">
        <text>L-dopachrome = 5,6-dihydroxyindole-2-carboxylate</text>
        <dbReference type="Rhea" id="RHEA:13041"/>
        <dbReference type="ChEBI" id="CHEBI:16875"/>
        <dbReference type="ChEBI" id="CHEBI:57509"/>
        <dbReference type="EC" id="5.3.3.12"/>
    </reaction>
</comment>
<evidence type="ECO:0000256" key="6">
    <source>
        <dbReference type="ARBA" id="ARBA00036735"/>
    </source>
</evidence>
<dbReference type="InterPro" id="IPR001398">
    <property type="entry name" value="Macrophage_inhib_fac"/>
</dbReference>
<evidence type="ECO:0000256" key="11">
    <source>
        <dbReference type="ARBA" id="ARBA00041631"/>
    </source>
</evidence>
<sequence>MSFSGSTDLCATCFLYSIGKTGEQESKVYAKLLCHLLNKQLKIPPDRGFVSFFEISAGNVGWNTTTFA</sequence>
<keyword evidence="5" id="KW-0413">Isomerase</keyword>
<evidence type="ECO:0000256" key="12">
    <source>
        <dbReference type="ARBA" id="ARBA00041912"/>
    </source>
</evidence>
<dbReference type="PANTHER" id="PTHR11954">
    <property type="entry name" value="D-DOPACHROME DECARBOXYLASE"/>
    <property type="match status" value="1"/>
</dbReference>
<evidence type="ECO:0000256" key="4">
    <source>
        <dbReference type="ARBA" id="ARBA00022525"/>
    </source>
</evidence>
<comment type="catalytic activity">
    <reaction evidence="6">
        <text>3-phenylpyruvate = enol-phenylpyruvate</text>
        <dbReference type="Rhea" id="RHEA:17097"/>
        <dbReference type="ChEBI" id="CHEBI:16815"/>
        <dbReference type="ChEBI" id="CHEBI:18005"/>
        <dbReference type="EC" id="5.3.2.1"/>
    </reaction>
</comment>
<evidence type="ECO:0000256" key="8">
    <source>
        <dbReference type="ARBA" id="ARBA00038932"/>
    </source>
</evidence>
<keyword evidence="15" id="KW-1185">Reference proteome</keyword>
<evidence type="ECO:0000256" key="9">
    <source>
        <dbReference type="ARBA" id="ARBA00039086"/>
    </source>
</evidence>
<dbReference type="SUPFAM" id="SSF55331">
    <property type="entry name" value="Tautomerase/MIF"/>
    <property type="match status" value="1"/>
</dbReference>
<dbReference type="EC" id="5.3.2.1" evidence="9"/>
<evidence type="ECO:0000256" key="2">
    <source>
        <dbReference type="ARBA" id="ARBA00005851"/>
    </source>
</evidence>
<keyword evidence="4" id="KW-0964">Secreted</keyword>
<dbReference type="GO" id="GO:0005125">
    <property type="term" value="F:cytokine activity"/>
    <property type="evidence" value="ECO:0007669"/>
    <property type="project" value="UniProtKB-KW"/>
</dbReference>
<dbReference type="GO" id="GO:0004167">
    <property type="term" value="F:dopachrome isomerase activity"/>
    <property type="evidence" value="ECO:0007669"/>
    <property type="project" value="UniProtKB-EC"/>
</dbReference>
<dbReference type="Pfam" id="PF01187">
    <property type="entry name" value="MIF"/>
    <property type="match status" value="1"/>
</dbReference>
<dbReference type="PANTHER" id="PTHR11954:SF6">
    <property type="entry name" value="MACROPHAGE MIGRATION INHIBITORY FACTOR"/>
    <property type="match status" value="1"/>
</dbReference>
<protein>
    <recommendedName>
        <fullName evidence="10">Macrophage migration inhibitory factor</fullName>
        <ecNumber evidence="9">5.3.2.1</ecNumber>
        <ecNumber evidence="8">5.3.3.12</ecNumber>
    </recommendedName>
    <alternativeName>
        <fullName evidence="13">L-dopachrome isomerase</fullName>
    </alternativeName>
    <alternativeName>
        <fullName evidence="11">L-dopachrome tautomerase</fullName>
    </alternativeName>
    <alternativeName>
        <fullName evidence="12">Phenylpyruvate tautomerase</fullName>
    </alternativeName>
</protein>
<organism evidence="14 15">
    <name type="scientific">Bambusicola thoracicus</name>
    <name type="common">Chinese bamboo-partridge</name>
    <name type="synonym">Perdix thoracica</name>
    <dbReference type="NCBI Taxonomy" id="9083"/>
    <lineage>
        <taxon>Eukaryota</taxon>
        <taxon>Metazoa</taxon>
        <taxon>Chordata</taxon>
        <taxon>Craniata</taxon>
        <taxon>Vertebrata</taxon>
        <taxon>Euteleostomi</taxon>
        <taxon>Archelosauria</taxon>
        <taxon>Archosauria</taxon>
        <taxon>Dinosauria</taxon>
        <taxon>Saurischia</taxon>
        <taxon>Theropoda</taxon>
        <taxon>Coelurosauria</taxon>
        <taxon>Aves</taxon>
        <taxon>Neognathae</taxon>
        <taxon>Galloanserae</taxon>
        <taxon>Galliformes</taxon>
        <taxon>Phasianidae</taxon>
        <taxon>Perdicinae</taxon>
        <taxon>Bambusicola</taxon>
    </lineage>
</organism>
<evidence type="ECO:0000256" key="3">
    <source>
        <dbReference type="ARBA" id="ARBA00022514"/>
    </source>
</evidence>
<evidence type="ECO:0000256" key="1">
    <source>
        <dbReference type="ARBA" id="ARBA00004613"/>
    </source>
</evidence>
<evidence type="ECO:0000313" key="14">
    <source>
        <dbReference type="EMBL" id="POI33885.1"/>
    </source>
</evidence>